<dbReference type="Pfam" id="PF18741">
    <property type="entry name" value="MTES_1575"/>
    <property type="match status" value="1"/>
</dbReference>
<dbReference type="PANTHER" id="PTHR43788">
    <property type="entry name" value="DNA2/NAM7 HELICASE FAMILY MEMBER"/>
    <property type="match status" value="1"/>
</dbReference>
<dbReference type="OrthoDB" id="9757917at2"/>
<feature type="domain" description="DNA2/NAM7 helicase-like C-terminal" evidence="7">
    <location>
        <begin position="1315"/>
        <end position="1486"/>
    </location>
</feature>
<evidence type="ECO:0000256" key="1">
    <source>
        <dbReference type="ARBA" id="ARBA00022741"/>
    </source>
</evidence>
<evidence type="ECO:0000259" key="8">
    <source>
        <dbReference type="Pfam" id="PF18741"/>
    </source>
</evidence>
<feature type="region of interest" description="Disordered" evidence="6">
    <location>
        <begin position="124"/>
        <end position="143"/>
    </location>
</feature>
<keyword evidence="4" id="KW-0067">ATP-binding</keyword>
<dbReference type="Gene3D" id="3.40.960.10">
    <property type="entry name" value="VSR Endonuclease"/>
    <property type="match status" value="1"/>
</dbReference>
<sequence>MSGGRPHFQDSIAQLEQLVEQHRLDRQRLEIIAAELHHRDTDRAHRLRAKITSILDGLELQLSLQPVAPSALPETSALGADHSPTRNPRRNRLDALRAKLEIEPEPEPEDRAQVIPIAEEVAPTPEEAEPAAKIDRSSMSAAPSQTVDAADPLVLSRMLDLIDYVIAVEKDKLKLVTDVADHRALHRTHDELAALPGIAFNRASGEDVAFLTVERLNRKPPPEPAGQLLKAWLVLSDDPAREPRLRERLSAAECKAAEIVLDDEAAGLDLDDYAEADALRDGLAAYIAGPWAEWAEIEVPRRKTIGFYSALFALRQALAAPDGIPQELVCGLGYAGLFRSGKRLLYPLLTIPLDIELESVSHVISLIPRAEARPGVEADPLDALGLVQVDVWRRQAMRHIEELDDDSLSPFVRSTFEPILQNAAALLDPGAQYARGEDGSSLPLPVPGGELRITDGFAFLQRERRATQLMADLLAFRDLLESSEGKIDIPPAIAALFTNPSRELQNEDFPTFRGINSIPGATSSDGSGEELFFPKPFNAEQVQIAQRLAVRDGVVVQGPPGTGKTHTIANIISHYLATGRRVLVTSQKSPALRVLQDQLPAQIRPLAVSLLDSDREGLRQFRGSVDLISERLQHLRKSELDAEIASLEAKIDGLHRQLAANDRETEQIGRAALSKLEMDGQRIEPLEAAREVLAAGENATWLPDAIGPASDFEPRFNDEDVASLRAARQAVGDDLCYLGKTLPPLDLLADVDAILAAHDSLQKAASIEQTIADGGVWRLRDTQSQTIALAESTEKQLSAWNQRRLDLDRSSSPLDSALVDLMDPAGAPIREALLQLRDEASALEEDQRFFLTRPVVLSDNCLDDPRFRTSVTDLAEGGTGLGALAGLFARTTKIHIAAVRLKGKAPSLASDWQAIARFIDATDRAHSFVQSWNHACSGTGLPAITATGTAAGRDALKLLDRLDALSVLITDAERLTHEVRTLMPRWRGPIDQHSDPADVLDCLHVHLELAGLQTARSMRKSLLQSVGRGDTAIHEDVRTLAARIGEQVLTRQVLAAEVSRSSARIAHLHGLQQHWETIRTISGQIKDSGAPLWAAQLLSTPAGAVDLLCPGDWRQRWRLRRLDRWLEESNQSARLRQLHKQREQAEADLSKTYIRTIEQRTWRALKEKASPSVMQALAAYAVAVGKIGRGTGKSANRHRKTARNAADAVKSALPCWIMPHSRVSESLPAELGIFDLVIVDEASQSTLSALPALFRAKQILVVGDDKQVSPDNVGLNMEQSNALATRFLSMQVPLFIEPMRQESSLYDLASVIFGADRFMLREHFRCAAPIIEFSKRQFYRNELCPLRLSKASERLDPVLSDVLVVDGYRKGRSKTNPPEADYVIEELRCIADDPSFDGRSIGVTTLLGTDQAALIYSRIENDLGIPFIEKYRVRVGDPATFQGDERDIMFLSMVATPGNASALSGLAFEQRFNVAASRARERMILVRSIELEQLSPADKLRRALLEHFRSPFPNDTDEAADARLRCESDFEREIFDALHDRGYTLDTQVRVGQHRIDIVVEGDDDRRLAIECDGDRYHGPEQWPADMQRQRTLERAGWRFWRCFASRFVRESQAVLDELCTLLDSMDIKPRAAGRRSTVYTEYKEWSSVGFGEDLIEAGGDGQDTPITLADEPASESATRTLTITDVPVEEGNLPLSPQIGPATDQLRTTEAQVQDAILQLMSDGQIWTNAQLKARIPELIALTPGDRKRSPSRPREEKWEELVNNALTRIGRSNSLYARGLVENVGVGLHRRIGGVRQEQELKD</sequence>
<gene>
    <name evidence="9" type="ORF">DXH95_00010</name>
</gene>
<dbReference type="InterPro" id="IPR047187">
    <property type="entry name" value="SF1_C_Upf1"/>
</dbReference>
<dbReference type="InterPro" id="IPR027417">
    <property type="entry name" value="P-loop_NTPase"/>
</dbReference>
<dbReference type="InterPro" id="IPR050534">
    <property type="entry name" value="Coronavir_polyprotein_1ab"/>
</dbReference>
<keyword evidence="10" id="KW-1185">Reference proteome</keyword>
<proteinExistence type="predicted"/>
<dbReference type="Gene3D" id="3.40.50.300">
    <property type="entry name" value="P-loop containing nucleotide triphosphate hydrolases"/>
    <property type="match status" value="3"/>
</dbReference>
<evidence type="ECO:0000256" key="3">
    <source>
        <dbReference type="ARBA" id="ARBA00022806"/>
    </source>
</evidence>
<evidence type="ECO:0000256" key="6">
    <source>
        <dbReference type="SAM" id="MobiDB-lite"/>
    </source>
</evidence>
<accession>A0A371BEF6</accession>
<keyword evidence="2" id="KW-0378">Hydrolase</keyword>
<dbReference type="InterPro" id="IPR041679">
    <property type="entry name" value="DNA2/NAM7-like_C"/>
</dbReference>
<feature type="coiled-coil region" evidence="5">
    <location>
        <begin position="1128"/>
        <end position="1155"/>
    </location>
</feature>
<dbReference type="Pfam" id="PF13087">
    <property type="entry name" value="AAA_12"/>
    <property type="match status" value="1"/>
</dbReference>
<evidence type="ECO:0000313" key="10">
    <source>
        <dbReference type="Proteomes" id="UP000263833"/>
    </source>
</evidence>
<evidence type="ECO:0000256" key="5">
    <source>
        <dbReference type="SAM" id="Coils"/>
    </source>
</evidence>
<keyword evidence="5" id="KW-0175">Coiled coil</keyword>
<evidence type="ECO:0000256" key="2">
    <source>
        <dbReference type="ARBA" id="ARBA00022801"/>
    </source>
</evidence>
<organism evidence="9 10">
    <name type="scientific">Sphingorhabdus pulchriflava</name>
    <dbReference type="NCBI Taxonomy" id="2292257"/>
    <lineage>
        <taxon>Bacteria</taxon>
        <taxon>Pseudomonadati</taxon>
        <taxon>Pseudomonadota</taxon>
        <taxon>Alphaproteobacteria</taxon>
        <taxon>Sphingomonadales</taxon>
        <taxon>Sphingomonadaceae</taxon>
        <taxon>Sphingorhabdus</taxon>
    </lineage>
</organism>
<name>A0A371BEF6_9SPHN</name>
<dbReference type="RefSeq" id="WP_115547448.1">
    <property type="nucleotide sequence ID" value="NZ_QRGP01000001.1"/>
</dbReference>
<dbReference type="EMBL" id="QRGP01000001">
    <property type="protein sequence ID" value="RDV05888.1"/>
    <property type="molecule type" value="Genomic_DNA"/>
</dbReference>
<feature type="coiled-coil region" evidence="5">
    <location>
        <begin position="637"/>
        <end position="664"/>
    </location>
</feature>
<dbReference type="SUPFAM" id="SSF52540">
    <property type="entry name" value="P-loop containing nucleoside triphosphate hydrolases"/>
    <property type="match status" value="1"/>
</dbReference>
<dbReference type="GO" id="GO:0016787">
    <property type="term" value="F:hydrolase activity"/>
    <property type="evidence" value="ECO:0007669"/>
    <property type="project" value="UniProtKB-KW"/>
</dbReference>
<reference evidence="10" key="1">
    <citation type="submission" date="2018-08" db="EMBL/GenBank/DDBJ databases">
        <authorList>
            <person name="Kim S.-J."/>
            <person name="Jung G.-Y."/>
        </authorList>
    </citation>
    <scope>NUCLEOTIDE SEQUENCE [LARGE SCALE GENOMIC DNA]</scope>
    <source>
        <strain evidence="10">GY_G</strain>
    </source>
</reference>
<keyword evidence="1" id="KW-0547">Nucleotide-binding</keyword>
<dbReference type="SUPFAM" id="SSF52980">
    <property type="entry name" value="Restriction endonuclease-like"/>
    <property type="match status" value="1"/>
</dbReference>
<dbReference type="PANTHER" id="PTHR43788:SF8">
    <property type="entry name" value="DNA-BINDING PROTEIN SMUBP-2"/>
    <property type="match status" value="1"/>
</dbReference>
<dbReference type="InterPro" id="IPR011335">
    <property type="entry name" value="Restrct_endonuc-II-like"/>
</dbReference>
<evidence type="ECO:0000256" key="4">
    <source>
        <dbReference type="ARBA" id="ARBA00022840"/>
    </source>
</evidence>
<dbReference type="Proteomes" id="UP000263833">
    <property type="component" value="Unassembled WGS sequence"/>
</dbReference>
<keyword evidence="3" id="KW-0347">Helicase</keyword>
<evidence type="ECO:0000259" key="7">
    <source>
        <dbReference type="Pfam" id="PF13087"/>
    </source>
</evidence>
<protein>
    <submittedName>
        <fullName evidence="9">DUF559 domain-containing protein</fullName>
    </submittedName>
</protein>
<dbReference type="InterPro" id="IPR049468">
    <property type="entry name" value="Restrct_endonuc-II-like_dom"/>
</dbReference>
<dbReference type="GO" id="GO:0005524">
    <property type="term" value="F:ATP binding"/>
    <property type="evidence" value="ECO:0007669"/>
    <property type="project" value="UniProtKB-KW"/>
</dbReference>
<feature type="domain" description="Restriction endonuclease type II-like" evidence="8">
    <location>
        <begin position="1530"/>
        <end position="1621"/>
    </location>
</feature>
<evidence type="ECO:0000313" key="9">
    <source>
        <dbReference type="EMBL" id="RDV05888.1"/>
    </source>
</evidence>
<dbReference type="GO" id="GO:0043139">
    <property type="term" value="F:5'-3' DNA helicase activity"/>
    <property type="evidence" value="ECO:0007669"/>
    <property type="project" value="TreeGrafter"/>
</dbReference>
<comment type="caution">
    <text evidence="9">The sequence shown here is derived from an EMBL/GenBank/DDBJ whole genome shotgun (WGS) entry which is preliminary data.</text>
</comment>
<dbReference type="Pfam" id="PF13604">
    <property type="entry name" value="AAA_30"/>
    <property type="match status" value="1"/>
</dbReference>
<dbReference type="CDD" id="cd18808">
    <property type="entry name" value="SF1_C_Upf1"/>
    <property type="match status" value="1"/>
</dbReference>